<sequence length="259" mass="28229">MNEVDLTKALKRLEIPSFQFFEKIGSSNDAALTWAASGAPDGALVIADEQTQGRGRMNRQWVTVPGAALAFSLIFRPSPQEQEGISLFSALAGVAVQQALEKTFGLPAEIKWPNDVLVNGKKLCGVLVESVWMEARVEAVVVGIGVNVAPSSVPAPEMLLFPATCVETEADRPADRLLLLREILREITAWRKHLLSSVFYQLYSSRLAFQGQWVKVSQPGDQITYGRLKGVRTNGCLLLESEAGDEIALTIGDVHLRLG</sequence>
<evidence type="ECO:0000313" key="4">
    <source>
        <dbReference type="Proteomes" id="UP000050417"/>
    </source>
</evidence>
<accession>A0A0P6WY81</accession>
<dbReference type="Proteomes" id="UP000050417">
    <property type="component" value="Unassembled WGS sequence"/>
</dbReference>
<dbReference type="NCBIfam" id="TIGR00121">
    <property type="entry name" value="birA_ligase"/>
    <property type="match status" value="1"/>
</dbReference>
<dbReference type="PROSITE" id="PS51733">
    <property type="entry name" value="BPL_LPL_CATALYTIC"/>
    <property type="match status" value="1"/>
</dbReference>
<dbReference type="Gene3D" id="2.30.30.100">
    <property type="match status" value="1"/>
</dbReference>
<dbReference type="InterPro" id="IPR004408">
    <property type="entry name" value="Biotin_CoA_COase_ligase"/>
</dbReference>
<dbReference type="AlphaFoldDB" id="A0A0P6WY81"/>
<dbReference type="RefSeq" id="WP_075064228.1">
    <property type="nucleotide sequence ID" value="NZ_LGCL01000041.1"/>
</dbReference>
<dbReference type="PANTHER" id="PTHR12835:SF5">
    <property type="entry name" value="BIOTIN--PROTEIN LIGASE"/>
    <property type="match status" value="1"/>
</dbReference>
<dbReference type="EMBL" id="LGCL01000041">
    <property type="protein sequence ID" value="KPL71382.1"/>
    <property type="molecule type" value="Genomic_DNA"/>
</dbReference>
<comment type="caution">
    <text evidence="3">The sequence shown here is derived from an EMBL/GenBank/DDBJ whole genome shotgun (WGS) entry which is preliminary data.</text>
</comment>
<organism evidence="3 4">
    <name type="scientific">Ornatilinea apprima</name>
    <dbReference type="NCBI Taxonomy" id="1134406"/>
    <lineage>
        <taxon>Bacteria</taxon>
        <taxon>Bacillati</taxon>
        <taxon>Chloroflexota</taxon>
        <taxon>Anaerolineae</taxon>
        <taxon>Anaerolineales</taxon>
        <taxon>Anaerolineaceae</taxon>
        <taxon>Ornatilinea</taxon>
    </lineage>
</organism>
<dbReference type="GO" id="GO:0004077">
    <property type="term" value="F:biotin--[biotin carboxyl-carrier protein] ligase activity"/>
    <property type="evidence" value="ECO:0007669"/>
    <property type="project" value="InterPro"/>
</dbReference>
<keyword evidence="4" id="KW-1185">Reference proteome</keyword>
<dbReference type="PANTHER" id="PTHR12835">
    <property type="entry name" value="BIOTIN PROTEIN LIGASE"/>
    <property type="match status" value="1"/>
</dbReference>
<keyword evidence="1" id="KW-0436">Ligase</keyword>
<evidence type="ECO:0000313" key="3">
    <source>
        <dbReference type="EMBL" id="KPL71382.1"/>
    </source>
</evidence>
<dbReference type="GO" id="GO:0005737">
    <property type="term" value="C:cytoplasm"/>
    <property type="evidence" value="ECO:0007669"/>
    <property type="project" value="TreeGrafter"/>
</dbReference>
<name>A0A0P6WY81_9CHLR</name>
<dbReference type="OrthoDB" id="9807064at2"/>
<gene>
    <name evidence="3" type="ORF">ADN00_16905</name>
</gene>
<dbReference type="CDD" id="cd16442">
    <property type="entry name" value="BPL"/>
    <property type="match status" value="1"/>
</dbReference>
<reference evidence="3 4" key="1">
    <citation type="submission" date="2015-07" db="EMBL/GenBank/DDBJ databases">
        <title>Genome sequence of Ornatilinea apprima DSM 23815.</title>
        <authorList>
            <person name="Hemp J."/>
            <person name="Ward L.M."/>
            <person name="Pace L.A."/>
            <person name="Fischer W.W."/>
        </authorList>
    </citation>
    <scope>NUCLEOTIDE SEQUENCE [LARGE SCALE GENOMIC DNA]</scope>
    <source>
        <strain evidence="3 4">P3M-1</strain>
    </source>
</reference>
<dbReference type="STRING" id="1134406.ADN00_16905"/>
<dbReference type="InterPro" id="IPR004143">
    <property type="entry name" value="BPL_LPL_catalytic"/>
</dbReference>
<protein>
    <recommendedName>
        <fullName evidence="2">BPL/LPL catalytic domain-containing protein</fullName>
    </recommendedName>
</protein>
<evidence type="ECO:0000259" key="2">
    <source>
        <dbReference type="PROSITE" id="PS51733"/>
    </source>
</evidence>
<dbReference type="Pfam" id="PF03099">
    <property type="entry name" value="BPL_LplA_LipB"/>
    <property type="match status" value="1"/>
</dbReference>
<proteinExistence type="predicted"/>
<dbReference type="SUPFAM" id="SSF55681">
    <property type="entry name" value="Class II aaRS and biotin synthetases"/>
    <property type="match status" value="1"/>
</dbReference>
<dbReference type="Gene3D" id="3.30.930.10">
    <property type="entry name" value="Bira Bifunctional Protein, Domain 2"/>
    <property type="match status" value="1"/>
</dbReference>
<evidence type="ECO:0000256" key="1">
    <source>
        <dbReference type="ARBA" id="ARBA00022598"/>
    </source>
</evidence>
<dbReference type="InterPro" id="IPR045864">
    <property type="entry name" value="aa-tRNA-synth_II/BPL/LPL"/>
</dbReference>
<feature type="domain" description="BPL/LPL catalytic" evidence="2">
    <location>
        <begin position="12"/>
        <end position="195"/>
    </location>
</feature>